<dbReference type="HOGENOM" id="CLU_066214_1_2_10"/>
<keyword evidence="2" id="KW-1185">Reference proteome</keyword>
<name>R9IJ60_9BACT</name>
<proteinExistence type="predicted"/>
<dbReference type="Pfam" id="PF09697">
    <property type="entry name" value="Porph_ging"/>
    <property type="match status" value="1"/>
</dbReference>
<reference evidence="1 2" key="1">
    <citation type="submission" date="2013-04" db="EMBL/GenBank/DDBJ databases">
        <title>The Genome Sequence of Bacteroides massiliensis dnLKV3.</title>
        <authorList>
            <consortium name="The Broad Institute Genomics Platform"/>
            <consortium name="The Broad Institute Genome Sequencing Center for Infectious Disease"/>
            <person name="Earl A."/>
            <person name="Xavier R."/>
            <person name="Kuhn K."/>
            <person name="Stappenbeck T."/>
            <person name="Walker B."/>
            <person name="Young S."/>
            <person name="Zeng Q."/>
            <person name="Gargeya S."/>
            <person name="Fitzgerald M."/>
            <person name="Haas B."/>
            <person name="Abouelleil A."/>
            <person name="Allen A.W."/>
            <person name="Alvarado L."/>
            <person name="Arachchi H.M."/>
            <person name="Berlin A.M."/>
            <person name="Chapman S.B."/>
            <person name="Gainer-Dewar J."/>
            <person name="Goldberg J."/>
            <person name="Griggs A."/>
            <person name="Gujja S."/>
            <person name="Hansen M."/>
            <person name="Howarth C."/>
            <person name="Imamovic A."/>
            <person name="Ireland A."/>
            <person name="Larimer J."/>
            <person name="McCowan C."/>
            <person name="Murphy C."/>
            <person name="Pearson M."/>
            <person name="Poon T.W."/>
            <person name="Priest M."/>
            <person name="Roberts A."/>
            <person name="Saif S."/>
            <person name="Shea T."/>
            <person name="Sisk P."/>
            <person name="Sykes S."/>
            <person name="Wortman J."/>
            <person name="Nusbaum C."/>
            <person name="Birren B."/>
        </authorList>
    </citation>
    <scope>NUCLEOTIDE SEQUENCE [LARGE SCALE GENOMIC DNA]</scope>
    <source>
        <strain evidence="2">dnLKV3</strain>
    </source>
</reference>
<evidence type="ECO:0000313" key="2">
    <source>
        <dbReference type="Proteomes" id="UP000014200"/>
    </source>
</evidence>
<dbReference type="Proteomes" id="UP000014200">
    <property type="component" value="Unassembled WGS sequence"/>
</dbReference>
<protein>
    <submittedName>
        <fullName evidence="1">Glpgli family protein</fullName>
    </submittedName>
</protein>
<comment type="caution">
    <text evidence="1">The sequence shown here is derived from an EMBL/GenBank/DDBJ whole genome shotgun (WGS) entry which is preliminary data.</text>
</comment>
<organism evidence="1 2">
    <name type="scientific">Phocaeicola sartorii</name>
    <dbReference type="NCBI Taxonomy" id="671267"/>
    <lineage>
        <taxon>Bacteria</taxon>
        <taxon>Pseudomonadati</taxon>
        <taxon>Bacteroidota</taxon>
        <taxon>Bacteroidia</taxon>
        <taxon>Bacteroidales</taxon>
        <taxon>Bacteroidaceae</taxon>
        <taxon>Phocaeicola</taxon>
    </lineage>
</organism>
<accession>R9IJ60</accession>
<dbReference type="AlphaFoldDB" id="R9IJ60"/>
<gene>
    <name evidence="1" type="ORF">C802_00634</name>
</gene>
<dbReference type="InterPro" id="IPR005901">
    <property type="entry name" value="GLPGLI"/>
</dbReference>
<evidence type="ECO:0000313" key="1">
    <source>
        <dbReference type="EMBL" id="EOS14628.1"/>
    </source>
</evidence>
<dbReference type="EMBL" id="ASSP01000006">
    <property type="protein sequence ID" value="EOS14628.1"/>
    <property type="molecule type" value="Genomic_DNA"/>
</dbReference>
<dbReference type="PATRIC" id="fig|1235788.3.peg.631"/>
<dbReference type="STRING" id="1235788.C802_00634"/>
<dbReference type="NCBIfam" id="TIGR01200">
    <property type="entry name" value="GLPGLI"/>
    <property type="match status" value="1"/>
</dbReference>
<sequence>MIIHCLPIMSSAQQIDIFEPAILECEYYKRMVTDTLDRENDFKADYVRLRIGKQSSMFYSPKDLSYDSLSYDKLAKARLFLECSKKNLPSPGGLFRERLYKNYPSGKITVFNHFALMHWTYTEDWEKPQWELLDSAKTILDYPCQLAVSQYRGRTWYAWFTFEIPISDGPWKLCGLPGLILEAQDAHKDYTFTITGLWQKDIEPVGIYNYAEYDWAKTTRSLFLQTLYKEIHTDQAARARQMYGLKEGRAKKTELRHRNYELEETDYPHGK</sequence>